<dbReference type="InterPro" id="IPR004352">
    <property type="entry name" value="GH114_TIM-barrel"/>
</dbReference>
<accession>A0A7W9SH26</accession>
<organism evidence="2 3">
    <name type="scientific">Oribacterium sinus</name>
    <dbReference type="NCBI Taxonomy" id="237576"/>
    <lineage>
        <taxon>Bacteria</taxon>
        <taxon>Bacillati</taxon>
        <taxon>Bacillota</taxon>
        <taxon>Clostridia</taxon>
        <taxon>Lachnospirales</taxon>
        <taxon>Lachnospiraceae</taxon>
        <taxon>Oribacterium</taxon>
    </lineage>
</organism>
<dbReference type="Gene3D" id="3.20.20.70">
    <property type="entry name" value="Aldolase class I"/>
    <property type="match status" value="1"/>
</dbReference>
<dbReference type="Pfam" id="PF03537">
    <property type="entry name" value="Glyco_hydro_114"/>
    <property type="match status" value="1"/>
</dbReference>
<dbReference type="AlphaFoldDB" id="A0A7W9SH26"/>
<dbReference type="InterPro" id="IPR017853">
    <property type="entry name" value="GH"/>
</dbReference>
<dbReference type="PANTHER" id="PTHR35882">
    <property type="entry name" value="PELA"/>
    <property type="match status" value="1"/>
</dbReference>
<protein>
    <recommendedName>
        <fullName evidence="1">Glycoside-hydrolase family GH114 TIM-barrel domain-containing protein</fullName>
    </recommendedName>
</protein>
<feature type="domain" description="Glycoside-hydrolase family GH114 TIM-barrel" evidence="1">
    <location>
        <begin position="61"/>
        <end position="278"/>
    </location>
</feature>
<dbReference type="EMBL" id="JACHHH010000011">
    <property type="protein sequence ID" value="MBB6042044.1"/>
    <property type="molecule type" value="Genomic_DNA"/>
</dbReference>
<comment type="caution">
    <text evidence="2">The sequence shown here is derived from an EMBL/GenBank/DDBJ whole genome shotgun (WGS) entry which is preliminary data.</text>
</comment>
<gene>
    <name evidence="2" type="ORF">HNQ46_002039</name>
</gene>
<dbReference type="SUPFAM" id="SSF51445">
    <property type="entry name" value="(Trans)glycosidases"/>
    <property type="match status" value="1"/>
</dbReference>
<evidence type="ECO:0000313" key="3">
    <source>
        <dbReference type="Proteomes" id="UP000522163"/>
    </source>
</evidence>
<dbReference type="Proteomes" id="UP000522163">
    <property type="component" value="Unassembled WGS sequence"/>
</dbReference>
<reference evidence="2 3" key="1">
    <citation type="submission" date="2020-08" db="EMBL/GenBank/DDBJ databases">
        <title>Genomic Encyclopedia of Type Strains, Phase IV (KMG-IV): sequencing the most valuable type-strain genomes for metagenomic binning, comparative biology and taxonomic classification.</title>
        <authorList>
            <person name="Goeker M."/>
        </authorList>
    </citation>
    <scope>NUCLEOTIDE SEQUENCE [LARGE SCALE GENOMIC DNA]</scope>
    <source>
        <strain evidence="2 3">DSM 17245</strain>
    </source>
</reference>
<proteinExistence type="predicted"/>
<dbReference type="PANTHER" id="PTHR35882:SF2">
    <property type="entry name" value="PELA"/>
    <property type="match status" value="1"/>
</dbReference>
<dbReference type="RefSeq" id="WP_183684564.1">
    <property type="nucleotide sequence ID" value="NZ_JACHHH010000011.1"/>
</dbReference>
<dbReference type="GeneID" id="85015561"/>
<evidence type="ECO:0000259" key="1">
    <source>
        <dbReference type="Pfam" id="PF03537"/>
    </source>
</evidence>
<dbReference type="InterPro" id="IPR013785">
    <property type="entry name" value="Aldolase_TIM"/>
</dbReference>
<sequence>MKIKKTQISFFPALLLCVFFLLTLSFCTKAESPKKDYGVFLGISGNTGIERKDKEALQKLKNYRMVVLEPSNFSPEQIREIKAEGTKVYGYLNIGALENFRPYYEDFKKDSLAPYENWEEEYWMDVSNPQWQDFLINSLGKQYAAMGLDGFFLDNTDIYYQYPKVDIYQGLKTILTGLKQYSLPLILNGGDTFVQKSIEDGSALSLFDGVNQECVFTKIDFSKPSYLSQDKETKAYYEEYLEKAKTAGLSVYLTEYHANSELSQEIEQYCKENGFLWYNAESLELR</sequence>
<name>A0A7W9SH26_9FIRM</name>
<evidence type="ECO:0000313" key="2">
    <source>
        <dbReference type="EMBL" id="MBB6042044.1"/>
    </source>
</evidence>